<evidence type="ECO:0000313" key="2">
    <source>
        <dbReference type="EMBL" id="QSG05125.1"/>
    </source>
</evidence>
<keyword evidence="1" id="KW-0472">Membrane</keyword>
<dbReference type="AlphaFoldDB" id="A0A897N316"/>
<organism evidence="2 3">
    <name type="scientific">Halapricum desulfuricans</name>
    <dbReference type="NCBI Taxonomy" id="2841257"/>
    <lineage>
        <taxon>Archaea</taxon>
        <taxon>Methanobacteriati</taxon>
        <taxon>Methanobacteriota</taxon>
        <taxon>Stenosarchaea group</taxon>
        <taxon>Halobacteria</taxon>
        <taxon>Halobacteriales</taxon>
        <taxon>Haloarculaceae</taxon>
        <taxon>Halapricum</taxon>
    </lineage>
</organism>
<reference evidence="2" key="1">
    <citation type="submission" date="2020-11" db="EMBL/GenBank/DDBJ databases">
        <title>Carbohydrate-dependent, anaerobic sulfur respiration: A novel catabolism in halophilic archaea.</title>
        <authorList>
            <person name="Sorokin D.Y."/>
            <person name="Messina E."/>
            <person name="Smedile F."/>
            <person name="La Cono V."/>
            <person name="Hallsworth J.E."/>
            <person name="Yakimov M.M."/>
        </authorList>
    </citation>
    <scope>NUCLEOTIDE SEQUENCE</scope>
    <source>
        <strain evidence="2">HSR12-1</strain>
    </source>
</reference>
<proteinExistence type="predicted"/>
<accession>A0A897N316</accession>
<sequence>MGAIFGTLAIEPALAQSTGEAFCETDMATTIGNIFTLIQFGGPLIGGVIALGAIVAIPTVRRADLKKELKEIRNQGIIWGVIVAPLGTTIITFLLNNVVAGGSSCGF</sequence>
<evidence type="ECO:0000313" key="3">
    <source>
        <dbReference type="Proteomes" id="UP000663525"/>
    </source>
</evidence>
<dbReference type="Proteomes" id="UP000663525">
    <property type="component" value="Chromosome"/>
</dbReference>
<feature type="transmembrane region" description="Helical" evidence="1">
    <location>
        <begin position="31"/>
        <end position="57"/>
    </location>
</feature>
<protein>
    <submittedName>
        <fullName evidence="2">Putative membrane protein</fullName>
    </submittedName>
</protein>
<keyword evidence="1" id="KW-0812">Transmembrane</keyword>
<gene>
    <name evidence="2" type="ORF">HSR121_0771</name>
</gene>
<dbReference type="EMBL" id="CP064787">
    <property type="protein sequence ID" value="QSG05125.1"/>
    <property type="molecule type" value="Genomic_DNA"/>
</dbReference>
<keyword evidence="1" id="KW-1133">Transmembrane helix</keyword>
<feature type="transmembrane region" description="Helical" evidence="1">
    <location>
        <begin position="77"/>
        <end position="99"/>
    </location>
</feature>
<evidence type="ECO:0000256" key="1">
    <source>
        <dbReference type="SAM" id="Phobius"/>
    </source>
</evidence>
<name>A0A897N316_9EURY</name>